<dbReference type="EMBL" id="ARYM01000004">
    <property type="protein sequence ID" value="KCZ99672.1"/>
    <property type="molecule type" value="Genomic_DNA"/>
</dbReference>
<dbReference type="AlphaFoldDB" id="A0A062VB88"/>
<feature type="domain" description="HigA2-like helix-turn-helix" evidence="1">
    <location>
        <begin position="12"/>
        <end position="81"/>
    </location>
</feature>
<organism evidence="2 3">
    <name type="scientific">Hyphomonas polymorpha PS728</name>
    <dbReference type="NCBI Taxonomy" id="1280954"/>
    <lineage>
        <taxon>Bacteria</taxon>
        <taxon>Pseudomonadati</taxon>
        <taxon>Pseudomonadota</taxon>
        <taxon>Alphaproteobacteria</taxon>
        <taxon>Hyphomonadales</taxon>
        <taxon>Hyphomonadaceae</taxon>
        <taxon>Hyphomonas</taxon>
    </lineage>
</organism>
<dbReference type="GO" id="GO:0003677">
    <property type="term" value="F:DNA binding"/>
    <property type="evidence" value="ECO:0007669"/>
    <property type="project" value="InterPro"/>
</dbReference>
<keyword evidence="3" id="KW-1185">Reference proteome</keyword>
<dbReference type="InterPro" id="IPR039554">
    <property type="entry name" value="HigA2-like_HTH"/>
</dbReference>
<dbReference type="OrthoDB" id="9795596at2"/>
<dbReference type="RefSeq" id="WP_051612293.1">
    <property type="nucleotide sequence ID" value="NZ_ARYM01000004.1"/>
</dbReference>
<dbReference type="Pfam" id="PF13744">
    <property type="entry name" value="HTH_37"/>
    <property type="match status" value="1"/>
</dbReference>
<dbReference type="InterPro" id="IPR010982">
    <property type="entry name" value="Lambda_DNA-bd_dom_sf"/>
</dbReference>
<protein>
    <recommendedName>
        <fullName evidence="1">HigA2-like helix-turn-helix domain-containing protein</fullName>
    </recommendedName>
</protein>
<evidence type="ECO:0000313" key="2">
    <source>
        <dbReference type="EMBL" id="KCZ99672.1"/>
    </source>
</evidence>
<accession>A0A062VB88</accession>
<evidence type="ECO:0000313" key="3">
    <source>
        <dbReference type="Proteomes" id="UP000027100"/>
    </source>
</evidence>
<gene>
    <name evidence="2" type="ORF">HPO_04775</name>
</gene>
<dbReference type="STRING" id="1280954.HPO_04775"/>
<sequence length="96" mass="10504">MTGELKLDSCQYDENKLKSGIADHIACRLEFYGLTQTEAATRMGLRQPDLSAVLNGKLKGFSVERLAHCLSALGGNFRLTVKEASGSDEHFVLKDS</sequence>
<reference evidence="2 3" key="1">
    <citation type="journal article" date="2014" name="Antonie Van Leeuwenhoek">
        <title>Hyphomonas beringensis sp. nov. and Hyphomonas chukchiensis sp. nov., isolated from surface seawater of the Bering Sea and Chukchi Sea.</title>
        <authorList>
            <person name="Li C."/>
            <person name="Lai Q."/>
            <person name="Li G."/>
            <person name="Dong C."/>
            <person name="Wang J."/>
            <person name="Liao Y."/>
            <person name="Shao Z."/>
        </authorList>
    </citation>
    <scope>NUCLEOTIDE SEQUENCE [LARGE SCALE GENOMIC DNA]</scope>
    <source>
        <strain evidence="2 3">PS728</strain>
    </source>
</reference>
<dbReference type="SUPFAM" id="SSF47413">
    <property type="entry name" value="lambda repressor-like DNA-binding domains"/>
    <property type="match status" value="1"/>
</dbReference>
<name>A0A062VB88_9PROT</name>
<proteinExistence type="predicted"/>
<dbReference type="Proteomes" id="UP000027100">
    <property type="component" value="Unassembled WGS sequence"/>
</dbReference>
<dbReference type="Gene3D" id="1.10.260.40">
    <property type="entry name" value="lambda repressor-like DNA-binding domains"/>
    <property type="match status" value="1"/>
</dbReference>
<evidence type="ECO:0000259" key="1">
    <source>
        <dbReference type="Pfam" id="PF13744"/>
    </source>
</evidence>
<comment type="caution">
    <text evidence="2">The sequence shown here is derived from an EMBL/GenBank/DDBJ whole genome shotgun (WGS) entry which is preliminary data.</text>
</comment>